<keyword evidence="8 11" id="KW-0350">Heme biosynthesis</keyword>
<dbReference type="STRING" id="574375.AZF08_01245"/>
<evidence type="ECO:0000256" key="5">
    <source>
        <dbReference type="ARBA" id="ARBA00022989"/>
    </source>
</evidence>
<comment type="subcellular location">
    <subcellularLocation>
        <location evidence="11">Cell membrane</location>
        <topology evidence="11">Multi-pass membrane protein</topology>
    </subcellularLocation>
    <subcellularLocation>
        <location evidence="1">Membrane</location>
        <topology evidence="1">Multi-pass membrane protein</topology>
    </subcellularLocation>
</comment>
<dbReference type="AlphaFoldDB" id="A0A073KH35"/>
<evidence type="ECO:0000256" key="6">
    <source>
        <dbReference type="ARBA" id="ARBA00023002"/>
    </source>
</evidence>
<comment type="caution">
    <text evidence="12">The sequence shown here is derived from an EMBL/GenBank/DDBJ whole genome shotgun (WGS) entry which is preliminary data.</text>
</comment>
<dbReference type="eggNOG" id="COG1612">
    <property type="taxonomic scope" value="Bacteria"/>
</dbReference>
<comment type="subunit">
    <text evidence="11">Interacts with CtaB.</text>
</comment>
<evidence type="ECO:0000256" key="8">
    <source>
        <dbReference type="ARBA" id="ARBA00023133"/>
    </source>
</evidence>
<keyword evidence="4 11" id="KW-0479">Metal-binding</keyword>
<dbReference type="Pfam" id="PF02628">
    <property type="entry name" value="COX15-CtaA"/>
    <property type="match status" value="1"/>
</dbReference>
<evidence type="ECO:0000256" key="11">
    <source>
        <dbReference type="HAMAP-Rule" id="MF_01664"/>
    </source>
</evidence>
<dbReference type="RefSeq" id="WP_033672226.1">
    <property type="nucleotide sequence ID" value="NZ_JOTM01000001.1"/>
</dbReference>
<keyword evidence="13" id="KW-1185">Reference proteome</keyword>
<keyword evidence="5 11" id="KW-1133">Transmembrane helix</keyword>
<comment type="catalytic activity">
    <reaction evidence="11">
        <text>Fe(II)-heme o + 2 A + H2O = Fe(II)-heme a + 2 AH2</text>
        <dbReference type="Rhea" id="RHEA:63388"/>
        <dbReference type="ChEBI" id="CHEBI:13193"/>
        <dbReference type="ChEBI" id="CHEBI:15377"/>
        <dbReference type="ChEBI" id="CHEBI:17499"/>
        <dbReference type="ChEBI" id="CHEBI:60530"/>
        <dbReference type="ChEBI" id="CHEBI:61715"/>
        <dbReference type="EC" id="1.17.99.9"/>
    </reaction>
</comment>
<evidence type="ECO:0000256" key="2">
    <source>
        <dbReference type="ARBA" id="ARBA00022475"/>
    </source>
</evidence>
<feature type="binding site" description="axial binding residue" evidence="11">
    <location>
        <position position="275"/>
    </location>
    <ligand>
        <name>heme</name>
        <dbReference type="ChEBI" id="CHEBI:30413"/>
    </ligand>
    <ligandPart>
        <name>Fe</name>
        <dbReference type="ChEBI" id="CHEBI:18248"/>
    </ligandPart>
</feature>
<dbReference type="OrthoDB" id="9816428at2"/>
<reference evidence="12 13" key="1">
    <citation type="submission" date="2014-06" db="EMBL/GenBank/DDBJ databases">
        <title>Draft genome sequence of Bacillus gaemokensis JCM 15801 (MCCC 1A00707).</title>
        <authorList>
            <person name="Lai Q."/>
            <person name="Liu Y."/>
            <person name="Shao Z."/>
        </authorList>
    </citation>
    <scope>NUCLEOTIDE SEQUENCE [LARGE SCALE GENOMIC DNA]</scope>
    <source>
        <strain evidence="12 13">JCM 15801</strain>
    </source>
</reference>
<dbReference type="PANTHER" id="PTHR35457">
    <property type="entry name" value="HEME A SYNTHASE"/>
    <property type="match status" value="1"/>
</dbReference>
<comment type="cofactor">
    <cofactor evidence="11">
        <name>heme b</name>
        <dbReference type="ChEBI" id="CHEBI:60344"/>
    </cofactor>
</comment>
<evidence type="ECO:0000313" key="12">
    <source>
        <dbReference type="EMBL" id="KEK25875.1"/>
    </source>
</evidence>
<feature type="transmembrane region" description="Helical" evidence="11">
    <location>
        <begin position="271"/>
        <end position="291"/>
    </location>
</feature>
<dbReference type="GO" id="GO:0006784">
    <property type="term" value="P:heme A biosynthetic process"/>
    <property type="evidence" value="ECO:0007669"/>
    <property type="project" value="UniProtKB-UniRule"/>
</dbReference>
<dbReference type="Proteomes" id="UP000027778">
    <property type="component" value="Unassembled WGS sequence"/>
</dbReference>
<evidence type="ECO:0000256" key="9">
    <source>
        <dbReference type="ARBA" id="ARBA00023136"/>
    </source>
</evidence>
<dbReference type="GO" id="GO:0005886">
    <property type="term" value="C:plasma membrane"/>
    <property type="evidence" value="ECO:0007669"/>
    <property type="project" value="UniProtKB-SubCell"/>
</dbReference>
<keyword evidence="10" id="KW-1015">Disulfide bond</keyword>
<keyword evidence="6 11" id="KW-0560">Oxidoreductase</keyword>
<comment type="pathway">
    <text evidence="11">Porphyrin-containing compound metabolism; heme A biosynthesis; heme A from heme O: step 1/1.</text>
</comment>
<dbReference type="GO" id="GO:0046872">
    <property type="term" value="F:metal ion binding"/>
    <property type="evidence" value="ECO:0007669"/>
    <property type="project" value="UniProtKB-KW"/>
</dbReference>
<dbReference type="EMBL" id="JOTM01000001">
    <property type="protein sequence ID" value="KEK25875.1"/>
    <property type="molecule type" value="Genomic_DNA"/>
</dbReference>
<feature type="transmembrane region" description="Helical" evidence="11">
    <location>
        <begin position="163"/>
        <end position="180"/>
    </location>
</feature>
<gene>
    <name evidence="11" type="primary">ctaA</name>
    <name evidence="12" type="ORF">BAGA_01160</name>
</gene>
<feature type="binding site" description="axial binding residue" evidence="11">
    <location>
        <position position="213"/>
    </location>
    <ligand>
        <name>heme</name>
        <dbReference type="ChEBI" id="CHEBI:30413"/>
    </ligand>
    <ligandPart>
        <name>Fe</name>
        <dbReference type="ChEBI" id="CHEBI:18248"/>
    </ligandPart>
</feature>
<protein>
    <recommendedName>
        <fullName evidence="11">Heme A synthase</fullName>
        <shortName evidence="11">HAS</shortName>
        <ecNumber evidence="11">1.17.99.9</ecNumber>
    </recommendedName>
    <alternativeName>
        <fullName evidence="11">Cytochrome aa3-controlling protein</fullName>
    </alternativeName>
</protein>
<dbReference type="HAMAP" id="MF_01664">
    <property type="entry name" value="HemeA_synth_type1"/>
    <property type="match status" value="1"/>
</dbReference>
<feature type="transmembrane region" description="Helical" evidence="11">
    <location>
        <begin position="7"/>
        <end position="26"/>
    </location>
</feature>
<dbReference type="InterPro" id="IPR023755">
    <property type="entry name" value="HemeA_Synthase_type1"/>
</dbReference>
<dbReference type="PANTHER" id="PTHR35457:SF1">
    <property type="entry name" value="HEME A SYNTHASE"/>
    <property type="match status" value="1"/>
</dbReference>
<keyword evidence="7 11" id="KW-0408">Iron</keyword>
<keyword evidence="2 11" id="KW-1003">Cell membrane</keyword>
<accession>A0A073KH35</accession>
<feature type="transmembrane region" description="Helical" evidence="11">
    <location>
        <begin position="59"/>
        <end position="80"/>
    </location>
</feature>
<dbReference type="InterPro" id="IPR003780">
    <property type="entry name" value="COX15/CtaA_fam"/>
</dbReference>
<name>A0A073KH35_9BACI</name>
<keyword evidence="9 11" id="KW-0472">Membrane</keyword>
<evidence type="ECO:0000256" key="1">
    <source>
        <dbReference type="ARBA" id="ARBA00004141"/>
    </source>
</evidence>
<dbReference type="InterPro" id="IPR050450">
    <property type="entry name" value="COX15/CtaA_HemeA_synthase"/>
</dbReference>
<feature type="transmembrane region" description="Helical" evidence="11">
    <location>
        <begin position="242"/>
        <end position="265"/>
    </location>
</feature>
<dbReference type="EC" id="1.17.99.9" evidence="11"/>
<comment type="similarity">
    <text evidence="11">Belongs to the COX15/CtaA family. Type 1 subfamily.</text>
</comment>
<feature type="transmembrane region" description="Helical" evidence="11">
    <location>
        <begin position="215"/>
        <end position="235"/>
    </location>
</feature>
<evidence type="ECO:0000256" key="3">
    <source>
        <dbReference type="ARBA" id="ARBA00022692"/>
    </source>
</evidence>
<comment type="function">
    <text evidence="11">Catalyzes the conversion of heme O to heme A by two successive hydroxylations of the methyl group at C8. The first hydroxylation forms heme I, the second hydroxylation results in an unstable dihydroxymethyl group, which spontaneously dehydrates, resulting in the formyl group of heme A.</text>
</comment>
<feature type="transmembrane region" description="Helical" evidence="11">
    <location>
        <begin position="92"/>
        <end position="114"/>
    </location>
</feature>
<evidence type="ECO:0000256" key="10">
    <source>
        <dbReference type="ARBA" id="ARBA00023157"/>
    </source>
</evidence>
<feature type="transmembrane region" description="Helical" evidence="11">
    <location>
        <begin position="120"/>
        <end position="142"/>
    </location>
</feature>
<keyword evidence="3 11" id="KW-0812">Transmembrane</keyword>
<proteinExistence type="inferred from homology"/>
<evidence type="ECO:0000256" key="4">
    <source>
        <dbReference type="ARBA" id="ARBA00022723"/>
    </source>
</evidence>
<sequence>MQRFIKWLAVITSLDLLFVLLGGALVTKTGSGQGCGKSWPLCNGEFVPSNLSMETIIELSHRLTSGSAGILVTLLCILSWKYYKHVRETKTLAILSFVFLVAQALMGAAAVVWGQVPAVLAIHFGISLISFASVILLSCLIFEIDKKFDARSLIMDKKMKFHIYGVTIYSYIVVYTGALVRHERASLACPDFPLCSKNRPWPTQLHEWVQMGHRVAAMFIFAWILYAMIVAIRHYKQQRVIYWGWITSFILVTLQAIVGILVVYTDASLPMALLHSLFISCLFAVLCYLVMLGTRSKANVQDTRESTTTQKKQSL</sequence>
<organism evidence="12 13">
    <name type="scientific">Bacillus gaemokensis</name>
    <dbReference type="NCBI Taxonomy" id="574375"/>
    <lineage>
        <taxon>Bacteria</taxon>
        <taxon>Bacillati</taxon>
        <taxon>Bacillota</taxon>
        <taxon>Bacilli</taxon>
        <taxon>Bacillales</taxon>
        <taxon>Bacillaceae</taxon>
        <taxon>Bacillus</taxon>
        <taxon>Bacillus cereus group</taxon>
    </lineage>
</organism>
<evidence type="ECO:0000313" key="13">
    <source>
        <dbReference type="Proteomes" id="UP000027778"/>
    </source>
</evidence>
<dbReference type="UniPathway" id="UPA00269">
    <property type="reaction ID" value="UER00713"/>
</dbReference>
<dbReference type="GO" id="GO:0120547">
    <property type="term" value="F:heme A synthase activity"/>
    <property type="evidence" value="ECO:0007669"/>
    <property type="project" value="UniProtKB-EC"/>
</dbReference>
<evidence type="ECO:0000256" key="7">
    <source>
        <dbReference type="ARBA" id="ARBA00023004"/>
    </source>
</evidence>